<evidence type="ECO:0000313" key="2">
    <source>
        <dbReference type="Proteomes" id="UP000783588"/>
    </source>
</evidence>
<protein>
    <submittedName>
        <fullName evidence="1">Uncharacterized protein</fullName>
    </submittedName>
</protein>
<accession>A0ABS6EVX6</accession>
<comment type="caution">
    <text evidence="1">The sequence shown here is derived from an EMBL/GenBank/DDBJ whole genome shotgun (WGS) entry which is preliminary data.</text>
</comment>
<dbReference type="RefSeq" id="WP_216471044.1">
    <property type="nucleotide sequence ID" value="NZ_JAHLQI010000007.1"/>
</dbReference>
<reference evidence="1 2" key="1">
    <citation type="submission" date="2021-06" db="EMBL/GenBank/DDBJ databases">
        <authorList>
            <person name="Sun Q."/>
            <person name="Li D."/>
        </authorList>
    </citation>
    <scope>NUCLEOTIDE SEQUENCE [LARGE SCALE GENOMIC DNA]</scope>
    <source>
        <strain evidence="1 2">MSJd-7</strain>
    </source>
</reference>
<name>A0ABS6EVX6_9FIRM</name>
<proteinExistence type="predicted"/>
<dbReference type="Proteomes" id="UP000783588">
    <property type="component" value="Unassembled WGS sequence"/>
</dbReference>
<gene>
    <name evidence="1" type="ORF">KQI75_12005</name>
</gene>
<evidence type="ECO:0000313" key="1">
    <source>
        <dbReference type="EMBL" id="MBU5491332.1"/>
    </source>
</evidence>
<keyword evidence="2" id="KW-1185">Reference proteome</keyword>
<organism evidence="1 2">
    <name type="scientific">Butyricicoccus intestinisimiae</name>
    <dbReference type="NCBI Taxonomy" id="2841509"/>
    <lineage>
        <taxon>Bacteria</taxon>
        <taxon>Bacillati</taxon>
        <taxon>Bacillota</taxon>
        <taxon>Clostridia</taxon>
        <taxon>Eubacteriales</taxon>
        <taxon>Butyricicoccaceae</taxon>
        <taxon>Butyricicoccus</taxon>
    </lineage>
</organism>
<sequence>MSMKKYGFIGLKTAIFFPDHTVYLDYSPEVDRWFIPYKNGDSLSDNPKITFGTSMKHVHSLRAAKRHLRKHSEIPKGTVFRLNSQYVGFDIYLIKK</sequence>
<dbReference type="EMBL" id="JAHLQI010000007">
    <property type="protein sequence ID" value="MBU5491332.1"/>
    <property type="molecule type" value="Genomic_DNA"/>
</dbReference>